<evidence type="ECO:0000313" key="1">
    <source>
        <dbReference type="EMBL" id="KAG9451548.1"/>
    </source>
</evidence>
<comment type="caution">
    <text evidence="1">The sequence shown here is derived from an EMBL/GenBank/DDBJ whole genome shotgun (WGS) entry which is preliminary data.</text>
</comment>
<evidence type="ECO:0000313" key="2">
    <source>
        <dbReference type="Proteomes" id="UP000825729"/>
    </source>
</evidence>
<keyword evidence="2" id="KW-1185">Reference proteome</keyword>
<accession>A0AAV7EW77</accession>
<dbReference type="AlphaFoldDB" id="A0AAV7EW77"/>
<sequence length="295" mass="34006">MESMMMVPAQNFLQKAKEDRKQRRYPPRLSRTFQLYFIILHGEIDKVIPFQCFHGLHQSIYTGHFPSGQQVKKETGNPPFPFLGGGIYKLPWIVMLRINFLAESKTSSFLNFITQKATAHKLSSWTLKLKLQPLPESAPKMNHPIQKSFTIKSKGSRAAVSGTWLLLLGLEFQPRLVLNFDGGSERDPPKPRWELLRPILCFFLIFKDKEFLNSSQRQRQRGTTTARTFILYTSSIPARQKAHLLCQLESTQLPELRISRCEREKVVFWFEEDVNALHAFGEYSAAGIPSFSQKS</sequence>
<name>A0AAV7EW77_ARIFI</name>
<protein>
    <submittedName>
        <fullName evidence="1">Uncharacterized protein</fullName>
    </submittedName>
</protein>
<proteinExistence type="predicted"/>
<organism evidence="1 2">
    <name type="scientific">Aristolochia fimbriata</name>
    <name type="common">White veined hardy Dutchman's pipe vine</name>
    <dbReference type="NCBI Taxonomy" id="158543"/>
    <lineage>
        <taxon>Eukaryota</taxon>
        <taxon>Viridiplantae</taxon>
        <taxon>Streptophyta</taxon>
        <taxon>Embryophyta</taxon>
        <taxon>Tracheophyta</taxon>
        <taxon>Spermatophyta</taxon>
        <taxon>Magnoliopsida</taxon>
        <taxon>Magnoliidae</taxon>
        <taxon>Piperales</taxon>
        <taxon>Aristolochiaceae</taxon>
        <taxon>Aristolochia</taxon>
    </lineage>
</organism>
<dbReference type="Proteomes" id="UP000825729">
    <property type="component" value="Unassembled WGS sequence"/>
</dbReference>
<gene>
    <name evidence="1" type="ORF">H6P81_011513</name>
</gene>
<dbReference type="EMBL" id="JAINDJ010000004">
    <property type="protein sequence ID" value="KAG9451548.1"/>
    <property type="molecule type" value="Genomic_DNA"/>
</dbReference>
<reference evidence="1 2" key="1">
    <citation type="submission" date="2021-07" db="EMBL/GenBank/DDBJ databases">
        <title>The Aristolochia fimbriata genome: insights into angiosperm evolution, floral development and chemical biosynthesis.</title>
        <authorList>
            <person name="Jiao Y."/>
        </authorList>
    </citation>
    <scope>NUCLEOTIDE SEQUENCE [LARGE SCALE GENOMIC DNA]</scope>
    <source>
        <strain evidence="1">IBCAS-2021</strain>
        <tissue evidence="1">Leaf</tissue>
    </source>
</reference>